<proteinExistence type="predicted"/>
<gene>
    <name evidence="1" type="ORF">SAMN06297144_1292</name>
</gene>
<reference evidence="1 2" key="1">
    <citation type="submission" date="2017-07" db="EMBL/GenBank/DDBJ databases">
        <authorList>
            <person name="Sun Z.S."/>
            <person name="Albrecht U."/>
            <person name="Echele G."/>
            <person name="Lee C.C."/>
        </authorList>
    </citation>
    <scope>NUCLEOTIDE SEQUENCE [LARGE SCALE GENOMIC DNA]</scope>
    <source>
        <strain evidence="1 2">CGMCC 1.12672</strain>
    </source>
</reference>
<dbReference type="OrthoDB" id="9792392at2"/>
<sequence length="237" mass="26385">MSYIDGFLLAVPTANKDTYRQHAEAALPLFKEFGATRMVEGWGDDVPRGKLNDLYGAVQATADETVVFSWIEYPDKATRDAAGQKMMSDPRMEQLGEMPFDGKRMIYSGFEQAFEVGPGGTPGYVDGIVLPVPAGKRDAYVDYARHVNDIFVEHGALRVVEGWGDDLMEGSQTDFHKASHRTQDETVVFSWIEWPSKDVRDAAWGKLMGDERLTDTSKRPFDGARMMFGGFVPIVNG</sequence>
<dbReference type="Gene3D" id="3.30.70.100">
    <property type="match status" value="2"/>
</dbReference>
<dbReference type="InterPro" id="IPR009874">
    <property type="entry name" value="DUF1428"/>
</dbReference>
<accession>A0A285QL87</accession>
<name>A0A285QL87_9SPHN</name>
<organism evidence="1 2">
    <name type="scientific">Sphingomonas guangdongensis</name>
    <dbReference type="NCBI Taxonomy" id="1141890"/>
    <lineage>
        <taxon>Bacteria</taxon>
        <taxon>Pseudomonadati</taxon>
        <taxon>Pseudomonadota</taxon>
        <taxon>Alphaproteobacteria</taxon>
        <taxon>Sphingomonadales</taxon>
        <taxon>Sphingomonadaceae</taxon>
        <taxon>Sphingomonas</taxon>
    </lineage>
</organism>
<dbReference type="Proteomes" id="UP000219494">
    <property type="component" value="Unassembled WGS sequence"/>
</dbReference>
<dbReference type="Pfam" id="PF07237">
    <property type="entry name" value="DUF1428"/>
    <property type="match status" value="2"/>
</dbReference>
<evidence type="ECO:0000313" key="1">
    <source>
        <dbReference type="EMBL" id="SOB80897.1"/>
    </source>
</evidence>
<dbReference type="EMBL" id="OBMI01000001">
    <property type="protein sequence ID" value="SOB80897.1"/>
    <property type="molecule type" value="Genomic_DNA"/>
</dbReference>
<dbReference type="SUPFAM" id="SSF54909">
    <property type="entry name" value="Dimeric alpha+beta barrel"/>
    <property type="match status" value="2"/>
</dbReference>
<keyword evidence="2" id="KW-1185">Reference proteome</keyword>
<dbReference type="AlphaFoldDB" id="A0A285QL87"/>
<protein>
    <submittedName>
        <fullName evidence="1">Uncharacterized conserved protein YbaA, DUF1428 family</fullName>
    </submittedName>
</protein>
<dbReference type="RefSeq" id="WP_097063086.1">
    <property type="nucleotide sequence ID" value="NZ_OBMI01000001.1"/>
</dbReference>
<evidence type="ECO:0000313" key="2">
    <source>
        <dbReference type="Proteomes" id="UP000219494"/>
    </source>
</evidence>
<dbReference type="InterPro" id="IPR011008">
    <property type="entry name" value="Dimeric_a/b-barrel"/>
</dbReference>